<organism evidence="2 3">
    <name type="scientific">Araneus ventricosus</name>
    <name type="common">Orbweaver spider</name>
    <name type="synonym">Epeira ventricosa</name>
    <dbReference type="NCBI Taxonomy" id="182803"/>
    <lineage>
        <taxon>Eukaryota</taxon>
        <taxon>Metazoa</taxon>
        <taxon>Ecdysozoa</taxon>
        <taxon>Arthropoda</taxon>
        <taxon>Chelicerata</taxon>
        <taxon>Arachnida</taxon>
        <taxon>Araneae</taxon>
        <taxon>Araneomorphae</taxon>
        <taxon>Entelegynae</taxon>
        <taxon>Araneoidea</taxon>
        <taxon>Araneidae</taxon>
        <taxon>Araneus</taxon>
    </lineage>
</organism>
<keyword evidence="3" id="KW-1185">Reference proteome</keyword>
<evidence type="ECO:0000256" key="1">
    <source>
        <dbReference type="SAM" id="Phobius"/>
    </source>
</evidence>
<dbReference type="AlphaFoldDB" id="A0A4Y2DUF8"/>
<evidence type="ECO:0000313" key="2">
    <source>
        <dbReference type="EMBL" id="GBM19947.1"/>
    </source>
</evidence>
<sequence length="116" mass="13000">MHRKDNACAERAGKSRRDNSMLLSDKIGLLSILVDFKPMGHINKFGIASLGNTAAGRYQFLYIGLTAILDEFRPWNIQLEIASLIKYREIIVFCALNSIAHTTICSMTISLIIRSL</sequence>
<evidence type="ECO:0000313" key="3">
    <source>
        <dbReference type="Proteomes" id="UP000499080"/>
    </source>
</evidence>
<accession>A0A4Y2DUF8</accession>
<gene>
    <name evidence="2" type="ORF">AVEN_164892_1</name>
</gene>
<feature type="transmembrane region" description="Helical" evidence="1">
    <location>
        <begin position="90"/>
        <end position="113"/>
    </location>
</feature>
<name>A0A4Y2DUF8_ARAVE</name>
<keyword evidence="1" id="KW-1133">Transmembrane helix</keyword>
<reference evidence="2 3" key="1">
    <citation type="journal article" date="2019" name="Sci. Rep.">
        <title>Orb-weaving spider Araneus ventricosus genome elucidates the spidroin gene catalogue.</title>
        <authorList>
            <person name="Kono N."/>
            <person name="Nakamura H."/>
            <person name="Ohtoshi R."/>
            <person name="Moran D.A.P."/>
            <person name="Shinohara A."/>
            <person name="Yoshida Y."/>
            <person name="Fujiwara M."/>
            <person name="Mori M."/>
            <person name="Tomita M."/>
            <person name="Arakawa K."/>
        </authorList>
    </citation>
    <scope>NUCLEOTIDE SEQUENCE [LARGE SCALE GENOMIC DNA]</scope>
</reference>
<protein>
    <submittedName>
        <fullName evidence="2">Uncharacterized protein</fullName>
    </submittedName>
</protein>
<dbReference type="EMBL" id="BGPR01000434">
    <property type="protein sequence ID" value="GBM19947.1"/>
    <property type="molecule type" value="Genomic_DNA"/>
</dbReference>
<dbReference type="Proteomes" id="UP000499080">
    <property type="component" value="Unassembled WGS sequence"/>
</dbReference>
<keyword evidence="1" id="KW-0812">Transmembrane</keyword>
<keyword evidence="1" id="KW-0472">Membrane</keyword>
<proteinExistence type="predicted"/>
<comment type="caution">
    <text evidence="2">The sequence shown here is derived from an EMBL/GenBank/DDBJ whole genome shotgun (WGS) entry which is preliminary data.</text>
</comment>